<keyword evidence="2" id="KW-1185">Reference proteome</keyword>
<comment type="caution">
    <text evidence="1">The sequence shown here is derived from an EMBL/GenBank/DDBJ whole genome shotgun (WGS) entry which is preliminary data.</text>
</comment>
<evidence type="ECO:0000313" key="2">
    <source>
        <dbReference type="Proteomes" id="UP001386972"/>
    </source>
</evidence>
<dbReference type="Proteomes" id="UP001386972">
    <property type="component" value="Unassembled WGS sequence"/>
</dbReference>
<dbReference type="RefSeq" id="WP_340612891.1">
    <property type="nucleotide sequence ID" value="NZ_JBBNAW010000022.1"/>
</dbReference>
<reference evidence="1 2" key="1">
    <citation type="submission" date="2024-03" db="EMBL/GenBank/DDBJ databases">
        <title>Screening, Identification and Application of a Plant Lactobacillus Strain.</title>
        <authorList>
            <person name="Li Y.L."/>
        </authorList>
    </citation>
    <scope>NUCLEOTIDE SEQUENCE [LARGE SCALE GENOMIC DNA]</scope>
    <source>
        <strain evidence="1 2">JDB</strain>
    </source>
</reference>
<evidence type="ECO:0000313" key="1">
    <source>
        <dbReference type="EMBL" id="MEK2611265.1"/>
    </source>
</evidence>
<dbReference type="EMBL" id="JBBNAW010000022">
    <property type="protein sequence ID" value="MEK2611265.1"/>
    <property type="molecule type" value="Genomic_DNA"/>
</dbReference>
<protein>
    <submittedName>
        <fullName evidence="1">Uncharacterized protein</fullName>
    </submittedName>
</protein>
<sequence>MQATNSLARDYIDIFVKTGGVIRRGELPFVHTQDMNMPKAGQDLTFDFYETPVRPDLKTEVYMKWQGDRSEYCFNTAQFTPKPGHYHEFWMTSGHGRSVDRGLSRAARQGGC</sequence>
<proteinExistence type="predicted"/>
<gene>
    <name evidence="1" type="ORF">WLF18_19345</name>
</gene>
<organism evidence="1 2">
    <name type="scientific">Pseudomonas shirazensis</name>
    <dbReference type="NCBI Taxonomy" id="2745494"/>
    <lineage>
        <taxon>Bacteria</taxon>
        <taxon>Pseudomonadati</taxon>
        <taxon>Pseudomonadota</taxon>
        <taxon>Gammaproteobacteria</taxon>
        <taxon>Pseudomonadales</taxon>
        <taxon>Pseudomonadaceae</taxon>
        <taxon>Pseudomonas</taxon>
    </lineage>
</organism>
<accession>A0ABU9A3T9</accession>
<name>A0ABU9A3T9_9PSED</name>